<dbReference type="Pfam" id="PF08737">
    <property type="entry name" value="Rgp1"/>
    <property type="match status" value="1"/>
</dbReference>
<dbReference type="InterPro" id="IPR014752">
    <property type="entry name" value="Arrestin-like_C"/>
</dbReference>
<feature type="compositionally biased region" description="Polar residues" evidence="1">
    <location>
        <begin position="115"/>
        <end position="124"/>
    </location>
</feature>
<evidence type="ECO:0000313" key="3">
    <source>
        <dbReference type="Proteomes" id="UP000243515"/>
    </source>
</evidence>
<feature type="region of interest" description="Disordered" evidence="1">
    <location>
        <begin position="105"/>
        <end position="236"/>
    </location>
</feature>
<accession>A0A232M1H1</accession>
<dbReference type="Gene3D" id="2.60.40.640">
    <property type="match status" value="1"/>
</dbReference>
<dbReference type="EMBL" id="NPHW01003103">
    <property type="protein sequence ID" value="OXV10154.1"/>
    <property type="molecule type" value="Genomic_DNA"/>
</dbReference>
<dbReference type="OrthoDB" id="1918at2759"/>
<evidence type="ECO:0008006" key="4">
    <source>
        <dbReference type="Google" id="ProtNLM"/>
    </source>
</evidence>
<organism evidence="2 3">
    <name type="scientific">Elaphomyces granulatus</name>
    <dbReference type="NCBI Taxonomy" id="519963"/>
    <lineage>
        <taxon>Eukaryota</taxon>
        <taxon>Fungi</taxon>
        <taxon>Dikarya</taxon>
        <taxon>Ascomycota</taxon>
        <taxon>Pezizomycotina</taxon>
        <taxon>Eurotiomycetes</taxon>
        <taxon>Eurotiomycetidae</taxon>
        <taxon>Eurotiales</taxon>
        <taxon>Elaphomycetaceae</taxon>
        <taxon>Elaphomyces</taxon>
    </lineage>
</organism>
<proteinExistence type="predicted"/>
<comment type="caution">
    <text evidence="2">The sequence shown here is derived from an EMBL/GenBank/DDBJ whole genome shotgun (WGS) entry which is preliminary data.</text>
</comment>
<sequence length="834" mass="89874">MSSDIRVFVRWKEQMIFAGEDVECIITFKNVAESSHAEPARGVQPPAQRKTPRPLNNGTNGDSYFPPRSPQNSFFHNTRRTLVQTPRQKTFSRSHRQSASLGAFATSHSFPPHYTASSLSQEQSPNRRHRRSVSILSIDSEVGNDRSPIPSQFSRSRPLRGHGRSASLQISPQGVAGTDEIATLGRSHIRGSPAPALNTNQTVGNRRVDGDRSLRLSRPDSGTASPVTSADSSRGLYGRATPLSTNFKFPVVASSAAGGGGGGISRSSGPAISDGGSAPGQSPKPNFRDSISIGQQSHLAPVTKIISTSSVNGSNRSSGEFYSLSNNSTETLESEYTNYSLSRLPNLLRHSRHYSNVEPAGKPRNSETLLMGYAQISATFTVDGSLINKAVFEDVKRKGVVGGPGNRSEHSGGGKGRTGGGLWSALGLNAIEDSLTGLLSSGDLNGLRDMRGVASSRSIPLLSTPQSLLFVDLRLAPGEEKSFSFAFTLPKGLPASHKGKAVKFSYNLIIGTQRPSGPKEVQHVNRINVPFRVFSGVNSNSFQARGDVLGHDLMVPYVLLRDEARVQKIGSTPPPPKKEKSISRPTWTSASGFLSYVDEILEQKTSRSSPPALKTPLASIRETPRDPPTCKDAIDLAILRSNQVTESNRSTNRFEIARNGRRIAVVVLNRPSHRLGETIIATINFVGAALPCYSLRATLETSEKVAPSLAMRSSTSVNRATRRVHASYSENTLFATRVVFSPAIPISATPTLLTSGINLEWELRFEFVTASSHGEDTGPSGAMLLESVGEDDRGLVFASLENLSCESFEISIPLTVYGETIRELLAEESQGYPI</sequence>
<reference evidence="2 3" key="1">
    <citation type="journal article" date="2015" name="Environ. Microbiol.">
        <title>Metagenome sequence of Elaphomyces granulatus from sporocarp tissue reveals Ascomycota ectomycorrhizal fingerprints of genome expansion and a Proteobacteria-rich microbiome.</title>
        <authorList>
            <person name="Quandt C.A."/>
            <person name="Kohler A."/>
            <person name="Hesse C.N."/>
            <person name="Sharpton T.J."/>
            <person name="Martin F."/>
            <person name="Spatafora J.W."/>
        </authorList>
    </citation>
    <scope>NUCLEOTIDE SEQUENCE [LARGE SCALE GENOMIC DNA]</scope>
    <source>
        <strain evidence="2 3">OSC145934</strain>
    </source>
</reference>
<feature type="compositionally biased region" description="Basic and acidic residues" evidence="1">
    <location>
        <begin position="206"/>
        <end position="218"/>
    </location>
</feature>
<feature type="compositionally biased region" description="Polar residues" evidence="1">
    <location>
        <begin position="220"/>
        <end position="232"/>
    </location>
</feature>
<evidence type="ECO:0000313" key="2">
    <source>
        <dbReference type="EMBL" id="OXV10154.1"/>
    </source>
</evidence>
<protein>
    <recommendedName>
        <fullName evidence="4">Rgp1-domain-containing protein</fullName>
    </recommendedName>
</protein>
<evidence type="ECO:0000256" key="1">
    <source>
        <dbReference type="SAM" id="MobiDB-lite"/>
    </source>
</evidence>
<dbReference type="Proteomes" id="UP000243515">
    <property type="component" value="Unassembled WGS sequence"/>
</dbReference>
<keyword evidence="3" id="KW-1185">Reference proteome</keyword>
<gene>
    <name evidence="2" type="ORF">Egran_02084</name>
</gene>
<dbReference type="PANTHER" id="PTHR12507">
    <property type="entry name" value="REDUCED GROWTH PHENOTYPE 1 RGP1, YEAST -RELATED"/>
    <property type="match status" value="1"/>
</dbReference>
<feature type="region of interest" description="Disordered" evidence="1">
    <location>
        <begin position="258"/>
        <end position="291"/>
    </location>
</feature>
<dbReference type="InterPro" id="IPR014848">
    <property type="entry name" value="Rgp1"/>
</dbReference>
<feature type="region of interest" description="Disordered" evidence="1">
    <location>
        <begin position="605"/>
        <end position="626"/>
    </location>
</feature>
<name>A0A232M1H1_9EURO</name>
<feature type="region of interest" description="Disordered" evidence="1">
    <location>
        <begin position="34"/>
        <end position="76"/>
    </location>
</feature>
<dbReference type="AlphaFoldDB" id="A0A232M1H1"/>